<feature type="compositionally biased region" description="Basic residues" evidence="1">
    <location>
        <begin position="22"/>
        <end position="33"/>
    </location>
</feature>
<dbReference type="InterPro" id="IPR036864">
    <property type="entry name" value="Zn2-C6_fun-type_DNA-bd_sf"/>
</dbReference>
<feature type="region of interest" description="Disordered" evidence="1">
    <location>
        <begin position="1"/>
        <end position="54"/>
    </location>
</feature>
<evidence type="ECO:0000313" key="4">
    <source>
        <dbReference type="Proteomes" id="UP000274822"/>
    </source>
</evidence>
<name>A0A433Q2A6_9FUNG</name>
<feature type="region of interest" description="Disordered" evidence="1">
    <location>
        <begin position="702"/>
        <end position="823"/>
    </location>
</feature>
<accession>A0A433Q2A6</accession>
<feature type="compositionally biased region" description="Basic and acidic residues" evidence="1">
    <location>
        <begin position="34"/>
        <end position="48"/>
    </location>
</feature>
<dbReference type="InterPro" id="IPR001138">
    <property type="entry name" value="Zn2Cys6_DnaBD"/>
</dbReference>
<feature type="compositionally biased region" description="Basic and acidic residues" evidence="1">
    <location>
        <begin position="743"/>
        <end position="759"/>
    </location>
</feature>
<feature type="compositionally biased region" description="Acidic residues" evidence="1">
    <location>
        <begin position="862"/>
        <end position="879"/>
    </location>
</feature>
<feature type="compositionally biased region" description="Basic residues" evidence="1">
    <location>
        <begin position="166"/>
        <end position="175"/>
    </location>
</feature>
<organism evidence="3 4">
    <name type="scientific">Jimgerdemannia flammicorona</name>
    <dbReference type="NCBI Taxonomy" id="994334"/>
    <lineage>
        <taxon>Eukaryota</taxon>
        <taxon>Fungi</taxon>
        <taxon>Fungi incertae sedis</taxon>
        <taxon>Mucoromycota</taxon>
        <taxon>Mucoromycotina</taxon>
        <taxon>Endogonomycetes</taxon>
        <taxon>Endogonales</taxon>
        <taxon>Endogonaceae</taxon>
        <taxon>Jimgerdemannia</taxon>
    </lineage>
</organism>
<evidence type="ECO:0000313" key="3">
    <source>
        <dbReference type="EMBL" id="RUS23888.1"/>
    </source>
</evidence>
<dbReference type="CDD" id="cd00067">
    <property type="entry name" value="GAL4"/>
    <property type="match status" value="1"/>
</dbReference>
<evidence type="ECO:0000256" key="1">
    <source>
        <dbReference type="SAM" id="MobiDB-lite"/>
    </source>
</evidence>
<keyword evidence="4" id="KW-1185">Reference proteome</keyword>
<feature type="compositionally biased region" description="Basic and acidic residues" evidence="1">
    <location>
        <begin position="231"/>
        <end position="244"/>
    </location>
</feature>
<feature type="region of interest" description="Disordered" evidence="1">
    <location>
        <begin position="860"/>
        <end position="888"/>
    </location>
</feature>
<dbReference type="AlphaFoldDB" id="A0A433Q2A6"/>
<feature type="compositionally biased region" description="Basic and acidic residues" evidence="1">
    <location>
        <begin position="560"/>
        <end position="573"/>
    </location>
</feature>
<feature type="compositionally biased region" description="Basic and acidic residues" evidence="1">
    <location>
        <begin position="326"/>
        <end position="339"/>
    </location>
</feature>
<feature type="compositionally biased region" description="Low complexity" evidence="1">
    <location>
        <begin position="392"/>
        <end position="414"/>
    </location>
</feature>
<feature type="region of interest" description="Disordered" evidence="1">
    <location>
        <begin position="294"/>
        <end position="440"/>
    </location>
</feature>
<feature type="compositionally biased region" description="Basic residues" evidence="1">
    <location>
        <begin position="315"/>
        <end position="325"/>
    </location>
</feature>
<proteinExistence type="predicted"/>
<feature type="region of interest" description="Disordered" evidence="1">
    <location>
        <begin position="524"/>
        <end position="627"/>
    </location>
</feature>
<feature type="compositionally biased region" description="Polar residues" evidence="1">
    <location>
        <begin position="378"/>
        <end position="388"/>
    </location>
</feature>
<comment type="caution">
    <text evidence="3">The sequence shown here is derived from an EMBL/GenBank/DDBJ whole genome shotgun (WGS) entry which is preliminary data.</text>
</comment>
<feature type="compositionally biased region" description="Basic residues" evidence="1">
    <location>
        <begin position="580"/>
        <end position="602"/>
    </location>
</feature>
<dbReference type="Proteomes" id="UP000274822">
    <property type="component" value="Unassembled WGS sequence"/>
</dbReference>
<feature type="domain" description="Zn(2)-C6 fungal-type" evidence="2">
    <location>
        <begin position="475"/>
        <end position="505"/>
    </location>
</feature>
<feature type="compositionally biased region" description="Pro residues" evidence="1">
    <location>
        <begin position="997"/>
        <end position="1009"/>
    </location>
</feature>
<dbReference type="Pfam" id="PF00172">
    <property type="entry name" value="Zn_clus"/>
    <property type="match status" value="1"/>
</dbReference>
<evidence type="ECO:0000259" key="2">
    <source>
        <dbReference type="PROSITE" id="PS50048"/>
    </source>
</evidence>
<feature type="compositionally biased region" description="Acidic residues" evidence="1">
    <location>
        <begin position="543"/>
        <end position="559"/>
    </location>
</feature>
<reference evidence="3 4" key="1">
    <citation type="journal article" date="2018" name="New Phytol.">
        <title>Phylogenomics of Endogonaceae and evolution of mycorrhizas within Mucoromycota.</title>
        <authorList>
            <person name="Chang Y."/>
            <person name="Desiro A."/>
            <person name="Na H."/>
            <person name="Sandor L."/>
            <person name="Lipzen A."/>
            <person name="Clum A."/>
            <person name="Barry K."/>
            <person name="Grigoriev I.V."/>
            <person name="Martin F.M."/>
            <person name="Stajich J.E."/>
            <person name="Smith M.E."/>
            <person name="Bonito G."/>
            <person name="Spatafora J.W."/>
        </authorList>
    </citation>
    <scope>NUCLEOTIDE SEQUENCE [LARGE SCALE GENOMIC DNA]</scope>
    <source>
        <strain evidence="3 4">AD002</strain>
    </source>
</reference>
<gene>
    <name evidence="3" type="ORF">BC938DRAFT_474454</name>
</gene>
<feature type="region of interest" description="Disordered" evidence="1">
    <location>
        <begin position="219"/>
        <end position="256"/>
    </location>
</feature>
<dbReference type="Gene3D" id="4.10.240.10">
    <property type="entry name" value="Zn(2)-C6 fungal-type DNA-binding domain"/>
    <property type="match status" value="1"/>
</dbReference>
<feature type="compositionally biased region" description="Basic and acidic residues" evidence="1">
    <location>
        <begin position="810"/>
        <end position="823"/>
    </location>
</feature>
<feature type="compositionally biased region" description="Basic and acidic residues" evidence="1">
    <location>
        <begin position="717"/>
        <end position="727"/>
    </location>
</feature>
<protein>
    <recommendedName>
        <fullName evidence="2">Zn(2)-C6 fungal-type domain-containing protein</fullName>
    </recommendedName>
</protein>
<feature type="region of interest" description="Disordered" evidence="1">
    <location>
        <begin position="997"/>
        <end position="1037"/>
    </location>
</feature>
<dbReference type="PROSITE" id="PS50048">
    <property type="entry name" value="ZN2_CY6_FUNGAL_2"/>
    <property type="match status" value="1"/>
</dbReference>
<sequence>MASAHQASPYPAAVPWTTLNPQHHHHHHNNHNHHLLDTHHPHIPDSRSSRGSLDYLNLNPKQYMRNNPLPVPSGLPSPNLPPTSMPFIPTYPSTTASGATSMAASGRPYVHRPKNVQTDRYEDAETSSKEGNVVNLMAVKSIEHYNHKGDAGPRAYVYQEPVKMRVSTKKGKRRTANGADLSDDAGWNGSGNDQGDDNNEAERSGSVGMIIQHIDGVEDARKQHGSAFRVSRRDGADRSDREKGGANPKPTHGRSKTIMIIEENPPPPVYSPPPPQHHNLVFRTHTVHNYARGPQVPGHGHGHDNPAADPVVIRPQHHPHHHRHTDHAAPRSPLSDHQHARPVYNHNPSLNPALGVFPVSDRVSPAPAAKRTGPRSMPRTSPGQSHPQGTFRRAASTSSVAPSSSASPPSRNTPSPSPDVETPLTHSRKNVRPSAPAAPAQQTLFTVFSQLPTKTDRNRKATSLADISKRFWVYKCTRCRRMKQKCDVGSPKCWRCERAGVECDYPKERPPGWKVSRNMMGRVGRAGLHPGMGVMGLGRGTSEEEDEEEYDDEDDDDDHEHDHDHDHDHDRRNLPANEARHHHQQQQQQHHHHHHHHQHHQHDMRSASSDLDGETMSRGGSLDGRETRTVVTLAHTHSDARRFSDVGRDGDDEVECAYGTPMKYDAGHSDRSASPQEVAFVAYQQQQRCVMEIDAVVRKEKPVRAEKRPGKQAPRAIKLDSDSDDSRGATPADARPMQQPFDGLREEERWRGREGERVFRFTAWQATSPTRRQGKAKRKRDERGEEEERRVEAQGTVEARPAAPVQPVRSGDDDERRFIEGPDVKVEGRIGGGWIDVEKKKRARETKELDRQLVLRRPWVEEGFESPEEDTEDDDDDEPRTEAEDNNVSAHAYVHVVASDRPVLHEPADDEKQRLDLPHKSYHDTRAISLLSLRDGYDGVHTADYSALEKIAERMVAEQKPYMSAPPLSLLPPAPLPSRPAYDGLWTLASSATLGLPSPPPSFSPPPTFHPASKQSDTDLDRYRLSPPASSTQPLGHIILPPPSTLLSSGAFRPVVLGNVAGDPHRVPQLMELSVQQMQPKESDLRSSMRNVEKVPYRNRAWELA</sequence>
<dbReference type="GO" id="GO:0008270">
    <property type="term" value="F:zinc ion binding"/>
    <property type="evidence" value="ECO:0007669"/>
    <property type="project" value="InterPro"/>
</dbReference>
<feature type="compositionally biased region" description="Basic and acidic residues" evidence="1">
    <location>
        <begin position="779"/>
        <end position="792"/>
    </location>
</feature>
<feature type="region of interest" description="Disordered" evidence="1">
    <location>
        <begin position="165"/>
        <end position="202"/>
    </location>
</feature>
<dbReference type="GO" id="GO:0000981">
    <property type="term" value="F:DNA-binding transcription factor activity, RNA polymerase II-specific"/>
    <property type="evidence" value="ECO:0007669"/>
    <property type="project" value="InterPro"/>
</dbReference>
<dbReference type="EMBL" id="RBNJ01018159">
    <property type="protein sequence ID" value="RUS23888.1"/>
    <property type="molecule type" value="Genomic_DNA"/>
</dbReference>
<dbReference type="SUPFAM" id="SSF57701">
    <property type="entry name" value="Zn2/Cys6 DNA-binding domain"/>
    <property type="match status" value="1"/>
</dbReference>